<dbReference type="InterPro" id="IPR036846">
    <property type="entry name" value="GM2-AP_sf"/>
</dbReference>
<proteinExistence type="predicted"/>
<reference evidence="4" key="1">
    <citation type="submission" date="2025-08" db="UniProtKB">
        <authorList>
            <consortium name="RefSeq"/>
        </authorList>
    </citation>
    <scope>IDENTIFICATION</scope>
    <source>
        <tissue evidence="4">Whole organism</tissue>
    </source>
</reference>
<dbReference type="PANTHER" id="PTHR21112">
    <property type="entry name" value="CHEMOSENSORY PROTEIN A 29A-RELATED"/>
    <property type="match status" value="1"/>
</dbReference>
<gene>
    <name evidence="4" type="primary">LOC113204090</name>
</gene>
<dbReference type="RefSeq" id="XP_026274879.1">
    <property type="nucleotide sequence ID" value="XM_026419094.2"/>
</dbReference>
<keyword evidence="3" id="KW-1185">Reference proteome</keyword>
<dbReference type="Proteomes" id="UP000504606">
    <property type="component" value="Unplaced"/>
</dbReference>
<evidence type="ECO:0000256" key="1">
    <source>
        <dbReference type="ARBA" id="ARBA00022729"/>
    </source>
</evidence>
<sequence length="210" mass="24078">MGCRFQREEGGCGAAGYNLRGSRSRMSLILVIVLLCQKAIHGKAINSLFGPYIAYVERFYNCGPDDLPWQWHLRVTHFNPVKPREAQLLTGNVTIDEPVDDSFGVKVFLDVRSNNQWKENAVVFAFKSGVCQRLKENMPTFYNLFYKKSETEGTCVLKPGVYEANNEPCEWVFPKFPILPYGQYRYRFTVSKLDRPIACLAAYCRIVPKL</sequence>
<feature type="chain" id="PRO_5026879552" evidence="2">
    <location>
        <begin position="43"/>
        <end position="210"/>
    </location>
</feature>
<accession>A0A6J1S143</accession>
<protein>
    <submittedName>
        <fullName evidence="4">Uncharacterized protein LOC113204090</fullName>
    </submittedName>
</protein>
<dbReference type="Gene3D" id="2.70.220.10">
    <property type="entry name" value="Ganglioside GM2 activator"/>
    <property type="match status" value="1"/>
</dbReference>
<name>A0A6J1S143_FRAOC</name>
<evidence type="ECO:0000256" key="2">
    <source>
        <dbReference type="SAM" id="SignalP"/>
    </source>
</evidence>
<dbReference type="GeneID" id="113204090"/>
<dbReference type="KEGG" id="foc:113204090"/>
<dbReference type="AlphaFoldDB" id="A0A6J1S143"/>
<evidence type="ECO:0000313" key="4">
    <source>
        <dbReference type="RefSeq" id="XP_026274879.1"/>
    </source>
</evidence>
<keyword evidence="1 2" id="KW-0732">Signal</keyword>
<feature type="signal peptide" evidence="2">
    <location>
        <begin position="1"/>
        <end position="42"/>
    </location>
</feature>
<organism evidence="3 4">
    <name type="scientific">Frankliniella occidentalis</name>
    <name type="common">Western flower thrips</name>
    <name type="synonym">Euthrips occidentalis</name>
    <dbReference type="NCBI Taxonomy" id="133901"/>
    <lineage>
        <taxon>Eukaryota</taxon>
        <taxon>Metazoa</taxon>
        <taxon>Ecdysozoa</taxon>
        <taxon>Arthropoda</taxon>
        <taxon>Hexapoda</taxon>
        <taxon>Insecta</taxon>
        <taxon>Pterygota</taxon>
        <taxon>Neoptera</taxon>
        <taxon>Paraneoptera</taxon>
        <taxon>Thysanoptera</taxon>
        <taxon>Terebrantia</taxon>
        <taxon>Thripoidea</taxon>
        <taxon>Thripidae</taxon>
        <taxon>Frankliniella</taxon>
    </lineage>
</organism>
<evidence type="ECO:0000313" key="3">
    <source>
        <dbReference type="Proteomes" id="UP000504606"/>
    </source>
</evidence>
<dbReference type="PANTHER" id="PTHR21112:SF0">
    <property type="entry name" value="CHEMOSENSORY PROTEIN A 29A-RELATED"/>
    <property type="match status" value="1"/>
</dbReference>